<evidence type="ECO:0000256" key="1">
    <source>
        <dbReference type="SAM" id="MobiDB-lite"/>
    </source>
</evidence>
<proteinExistence type="predicted"/>
<feature type="region of interest" description="Disordered" evidence="1">
    <location>
        <begin position="1"/>
        <end position="95"/>
    </location>
</feature>
<accession>A0A084SMN7</accession>
<reference evidence="2 3" key="1">
    <citation type="submission" date="2014-07" db="EMBL/GenBank/DDBJ databases">
        <title>Draft Genome Sequence of Gephyronic Acid Producer, Cystobacter violaceus Strain Cb vi76.</title>
        <authorList>
            <person name="Stevens D.C."/>
            <person name="Young J."/>
            <person name="Carmichael R."/>
            <person name="Tan J."/>
            <person name="Taylor R.E."/>
        </authorList>
    </citation>
    <scope>NUCLEOTIDE SEQUENCE [LARGE SCALE GENOMIC DNA]</scope>
    <source>
        <strain evidence="2 3">Cb vi76</strain>
    </source>
</reference>
<name>A0A084SMN7_9BACT</name>
<gene>
    <name evidence="2" type="ORF">Q664_33085</name>
</gene>
<protein>
    <submittedName>
        <fullName evidence="2">Uncharacterized protein</fullName>
    </submittedName>
</protein>
<dbReference type="EMBL" id="JPMI01000233">
    <property type="protein sequence ID" value="KFA89722.1"/>
    <property type="molecule type" value="Genomic_DNA"/>
</dbReference>
<feature type="compositionally biased region" description="Basic and acidic residues" evidence="1">
    <location>
        <begin position="23"/>
        <end position="40"/>
    </location>
</feature>
<dbReference type="AlphaFoldDB" id="A0A084SMN7"/>
<dbReference type="Proteomes" id="UP000028547">
    <property type="component" value="Unassembled WGS sequence"/>
</dbReference>
<comment type="caution">
    <text evidence="2">The sequence shown here is derived from an EMBL/GenBank/DDBJ whole genome shotgun (WGS) entry which is preliminary data.</text>
</comment>
<evidence type="ECO:0000313" key="3">
    <source>
        <dbReference type="Proteomes" id="UP000028547"/>
    </source>
</evidence>
<dbReference type="RefSeq" id="WP_043404143.1">
    <property type="nucleotide sequence ID" value="NZ_JPMI01000233.1"/>
</dbReference>
<sequence>MTSISRSAEFNRYRPVSQSRAEPGAERNQAYREVQRDFRADNNPARQADIDAAVAKQKRGETLNPHEQGLIDGQRRTTSTTQTNSPGQTATQKTLETSGFEQELTSGSVGAEWAAFQGSHTSGDVNGSFHNTVEGQALTAGASANGSVAFDPANGKVIASGGAEAQANLVRGSVEGHVDSPVGKTSWQAEGNVGAEASVQGQVVVDPLHGDVAATVGGEAFAGARASGEVSQEIGPATATVGAEAFAGIGAEFEANVGLQDGKLSANFDVGAALGIGGSVEFGVELDVGKAVDTVKDIGGGIKDAAEGVKDFVTSW</sequence>
<feature type="compositionally biased region" description="Low complexity" evidence="1">
    <location>
        <begin position="76"/>
        <end position="89"/>
    </location>
</feature>
<organism evidence="2 3">
    <name type="scientific">Archangium violaceum Cb vi76</name>
    <dbReference type="NCBI Taxonomy" id="1406225"/>
    <lineage>
        <taxon>Bacteria</taxon>
        <taxon>Pseudomonadati</taxon>
        <taxon>Myxococcota</taxon>
        <taxon>Myxococcia</taxon>
        <taxon>Myxococcales</taxon>
        <taxon>Cystobacterineae</taxon>
        <taxon>Archangiaceae</taxon>
        <taxon>Archangium</taxon>
    </lineage>
</organism>
<evidence type="ECO:0000313" key="2">
    <source>
        <dbReference type="EMBL" id="KFA89722.1"/>
    </source>
</evidence>